<evidence type="ECO:0000256" key="2">
    <source>
        <dbReference type="SAM" id="Phobius"/>
    </source>
</evidence>
<evidence type="ECO:0000259" key="3">
    <source>
        <dbReference type="Pfam" id="PF20153"/>
    </source>
</evidence>
<dbReference type="EMBL" id="VDMD01000003">
    <property type="protein sequence ID" value="TRM66675.1"/>
    <property type="molecule type" value="Genomic_DNA"/>
</dbReference>
<keyword evidence="2" id="KW-0472">Membrane</keyword>
<dbReference type="Proteomes" id="UP000320762">
    <property type="component" value="Unassembled WGS sequence"/>
</dbReference>
<feature type="compositionally biased region" description="Basic residues" evidence="1">
    <location>
        <begin position="116"/>
        <end position="125"/>
    </location>
</feature>
<feature type="domain" description="DUF6535" evidence="3">
    <location>
        <begin position="189"/>
        <end position="367"/>
    </location>
</feature>
<organism evidence="4 5">
    <name type="scientific">Schizophyllum amplum</name>
    <dbReference type="NCBI Taxonomy" id="97359"/>
    <lineage>
        <taxon>Eukaryota</taxon>
        <taxon>Fungi</taxon>
        <taxon>Dikarya</taxon>
        <taxon>Basidiomycota</taxon>
        <taxon>Agaricomycotina</taxon>
        <taxon>Agaricomycetes</taxon>
        <taxon>Agaricomycetidae</taxon>
        <taxon>Agaricales</taxon>
        <taxon>Schizophyllaceae</taxon>
        <taxon>Schizophyllum</taxon>
    </lineage>
</organism>
<feature type="region of interest" description="Disordered" evidence="1">
    <location>
        <begin position="1"/>
        <end position="161"/>
    </location>
</feature>
<feature type="compositionally biased region" description="Polar residues" evidence="1">
    <location>
        <begin position="797"/>
        <end position="807"/>
    </location>
</feature>
<dbReference type="Pfam" id="PF20153">
    <property type="entry name" value="DUF6535"/>
    <property type="match status" value="1"/>
</dbReference>
<dbReference type="STRING" id="97359.A0A550CPF6"/>
<feature type="transmembrane region" description="Helical" evidence="2">
    <location>
        <begin position="339"/>
        <end position="368"/>
    </location>
</feature>
<keyword evidence="5" id="KW-1185">Reference proteome</keyword>
<feature type="transmembrane region" description="Helical" evidence="2">
    <location>
        <begin position="374"/>
        <end position="399"/>
    </location>
</feature>
<sequence length="849" mass="93545">MPRSSGEQIPIRVSPEPIPIRASPEPIAPVASEDEAGDIPMQPLPARGVHYEEGGRPGHNGGSKTLRGLKARAKTLRRHSPRRPSQPASPTDAPSAPDASLATPAGRETDEARTTSQRKRSKSRRATAGEEAGSRAPVDEGMGPAGAKPANDTRSDQPYSRYATNDVDYEERYPPDPYGEELSEKARFWRVYNEEAQMADAEMVKGMDRTLDVLLVFAGLFSAVVTTFVAQSSQALASDYAQITASLMYEFLLMQRAMANGTPVGGVPVSQLSFDSRTHTNVDVWVNGLWFTSLTFSLLTALICVLAKQWIQHYNSMGAGTPRDRALLRQYRLRGFKHWNVPFIIGSLPVLLILALFLFFAGLSVYIAPLNNTIFWAIIGFSAIGFLAYALTSVLPIVIVHCAYKTPISDYILALGYFLPYVYHSMEYLVLRLYLQVRISYGRVPVLKDLRYLSRDPVSFHTPTLKRREMSDVKRNGDLLVPELLHWLAFSSSGVSATCIAAQASSAIPPGLTASYAMAISMADLACDLLRTLDVECAASKELVIKNAHLAERLGRAASLFHIDSNFKLWDDLYTCRHQITLPQLDAVLGVVLLRRWTWSSSKADLSEGALSTADISSLLPLSTLDLELHPNVWAALGFWVGSAAVSVSRMTSQLSQDRKATQAFANGLYLLVSSMWTIMDQQKTPLDDKKPLHSLSSLDNRAMTFQEYHRVRSVDEEKVSLGLRMWFKDSMDELKCYLDGPRPWTKERYDEEINILDPRPWTKERYDKETSILPAGDAPTNSKHIGPGIIVPADEPTTTSSANEPSDSMHTDEPAASSPANEPTAPSSAERPSREPGPPSSSAADQVA</sequence>
<accession>A0A550CPF6</accession>
<dbReference type="OrthoDB" id="3185525at2759"/>
<reference evidence="4 5" key="1">
    <citation type="journal article" date="2019" name="New Phytol.">
        <title>Comparative genomics reveals unique wood-decay strategies and fruiting body development in the Schizophyllaceae.</title>
        <authorList>
            <person name="Almasi E."/>
            <person name="Sahu N."/>
            <person name="Krizsan K."/>
            <person name="Balint B."/>
            <person name="Kovacs G.M."/>
            <person name="Kiss B."/>
            <person name="Cseklye J."/>
            <person name="Drula E."/>
            <person name="Henrissat B."/>
            <person name="Nagy I."/>
            <person name="Chovatia M."/>
            <person name="Adam C."/>
            <person name="LaButti K."/>
            <person name="Lipzen A."/>
            <person name="Riley R."/>
            <person name="Grigoriev I.V."/>
            <person name="Nagy L.G."/>
        </authorList>
    </citation>
    <scope>NUCLEOTIDE SEQUENCE [LARGE SCALE GENOMIC DNA]</scope>
    <source>
        <strain evidence="4 5">NL-1724</strain>
    </source>
</reference>
<evidence type="ECO:0000313" key="5">
    <source>
        <dbReference type="Proteomes" id="UP000320762"/>
    </source>
</evidence>
<evidence type="ECO:0000256" key="1">
    <source>
        <dbReference type="SAM" id="MobiDB-lite"/>
    </source>
</evidence>
<keyword evidence="2" id="KW-0812">Transmembrane</keyword>
<name>A0A550CPF6_9AGAR</name>
<gene>
    <name evidence="4" type="ORF">BD626DRAFT_565775</name>
</gene>
<comment type="caution">
    <text evidence="4">The sequence shown here is derived from an EMBL/GenBank/DDBJ whole genome shotgun (WGS) entry which is preliminary data.</text>
</comment>
<dbReference type="AlphaFoldDB" id="A0A550CPF6"/>
<feature type="compositionally biased region" description="Basic residues" evidence="1">
    <location>
        <begin position="67"/>
        <end position="82"/>
    </location>
</feature>
<evidence type="ECO:0000313" key="4">
    <source>
        <dbReference type="EMBL" id="TRM66675.1"/>
    </source>
</evidence>
<feature type="transmembrane region" description="Helical" evidence="2">
    <location>
        <begin position="411"/>
        <end position="435"/>
    </location>
</feature>
<protein>
    <recommendedName>
        <fullName evidence="3">DUF6535 domain-containing protein</fullName>
    </recommendedName>
</protein>
<dbReference type="InterPro" id="IPR045338">
    <property type="entry name" value="DUF6535"/>
</dbReference>
<proteinExistence type="predicted"/>
<keyword evidence="2" id="KW-1133">Transmembrane helix</keyword>
<feature type="transmembrane region" description="Helical" evidence="2">
    <location>
        <begin position="213"/>
        <end position="230"/>
    </location>
</feature>
<feature type="region of interest" description="Disordered" evidence="1">
    <location>
        <begin position="773"/>
        <end position="849"/>
    </location>
</feature>
<feature type="compositionally biased region" description="Low complexity" evidence="1">
    <location>
        <begin position="85"/>
        <end position="105"/>
    </location>
</feature>
<feature type="transmembrane region" description="Helical" evidence="2">
    <location>
        <begin position="284"/>
        <end position="307"/>
    </location>
</feature>